<comment type="caution">
    <text evidence="6">The sequence shown here is derived from an EMBL/GenBank/DDBJ whole genome shotgun (WGS) entry which is preliminary data.</text>
</comment>
<evidence type="ECO:0000256" key="3">
    <source>
        <dbReference type="ARBA" id="ARBA00023242"/>
    </source>
</evidence>
<dbReference type="Gene3D" id="1.10.287.950">
    <property type="entry name" value="Methyl-accepting chemotaxis protein"/>
    <property type="match status" value="1"/>
</dbReference>
<dbReference type="GO" id="GO:0007062">
    <property type="term" value="P:sister chromatid cohesion"/>
    <property type="evidence" value="ECO:0007669"/>
    <property type="project" value="TreeGrafter"/>
</dbReference>
<feature type="coiled-coil region" evidence="5">
    <location>
        <begin position="114"/>
        <end position="148"/>
    </location>
</feature>
<feature type="coiled-coil region" evidence="5">
    <location>
        <begin position="19"/>
        <end position="46"/>
    </location>
</feature>
<gene>
    <name evidence="6" type="ORF">CDL15_Pgr006352</name>
</gene>
<protein>
    <submittedName>
        <fullName evidence="6">Uncharacterized protein</fullName>
    </submittedName>
</protein>
<evidence type="ECO:0000256" key="2">
    <source>
        <dbReference type="ARBA" id="ARBA00022776"/>
    </source>
</evidence>
<dbReference type="Proteomes" id="UP000197138">
    <property type="component" value="Unassembled WGS sequence"/>
</dbReference>
<evidence type="ECO:0000256" key="4">
    <source>
        <dbReference type="ARBA" id="ARBA00023306"/>
    </source>
</evidence>
<dbReference type="SUPFAM" id="SSF90257">
    <property type="entry name" value="Myosin rod fragments"/>
    <property type="match status" value="1"/>
</dbReference>
<accession>A0A218WA75</accession>
<keyword evidence="1" id="KW-0132">Cell division</keyword>
<evidence type="ECO:0000313" key="6">
    <source>
        <dbReference type="EMBL" id="OWM69389.1"/>
    </source>
</evidence>
<dbReference type="EMBL" id="MTKT01004892">
    <property type="protein sequence ID" value="OWM69389.1"/>
    <property type="molecule type" value="Genomic_DNA"/>
</dbReference>
<dbReference type="GO" id="GO:0008278">
    <property type="term" value="C:cohesin complex"/>
    <property type="evidence" value="ECO:0007669"/>
    <property type="project" value="TreeGrafter"/>
</dbReference>
<keyword evidence="3" id="KW-0539">Nucleus</keyword>
<keyword evidence="4" id="KW-0131">Cell cycle</keyword>
<reference evidence="7" key="1">
    <citation type="journal article" date="2017" name="Plant J.">
        <title>The pomegranate (Punica granatum L.) genome and the genomics of punicalagin biosynthesis.</title>
        <authorList>
            <person name="Qin G."/>
            <person name="Xu C."/>
            <person name="Ming R."/>
            <person name="Tang H."/>
            <person name="Guyot R."/>
            <person name="Kramer E.M."/>
            <person name="Hu Y."/>
            <person name="Yi X."/>
            <person name="Qi Y."/>
            <person name="Xu X."/>
            <person name="Gao Z."/>
            <person name="Pan H."/>
            <person name="Jian J."/>
            <person name="Tian Y."/>
            <person name="Yue Z."/>
            <person name="Xu Y."/>
        </authorList>
    </citation>
    <scope>NUCLEOTIDE SEQUENCE [LARGE SCALE GENOMIC DNA]</scope>
    <source>
        <strain evidence="7">cv. Dabenzi</strain>
    </source>
</reference>
<evidence type="ECO:0000313" key="7">
    <source>
        <dbReference type="Proteomes" id="UP000197138"/>
    </source>
</evidence>
<dbReference type="PANTHER" id="PTHR18937">
    <property type="entry name" value="STRUCTURAL MAINTENANCE OF CHROMOSOMES SMC FAMILY MEMBER"/>
    <property type="match status" value="1"/>
</dbReference>
<organism evidence="6 7">
    <name type="scientific">Punica granatum</name>
    <name type="common">Pomegranate</name>
    <dbReference type="NCBI Taxonomy" id="22663"/>
    <lineage>
        <taxon>Eukaryota</taxon>
        <taxon>Viridiplantae</taxon>
        <taxon>Streptophyta</taxon>
        <taxon>Embryophyta</taxon>
        <taxon>Tracheophyta</taxon>
        <taxon>Spermatophyta</taxon>
        <taxon>Magnoliopsida</taxon>
        <taxon>eudicotyledons</taxon>
        <taxon>Gunneridae</taxon>
        <taxon>Pentapetalae</taxon>
        <taxon>rosids</taxon>
        <taxon>malvids</taxon>
        <taxon>Myrtales</taxon>
        <taxon>Lythraceae</taxon>
        <taxon>Punica</taxon>
    </lineage>
</organism>
<dbReference type="GO" id="GO:0003677">
    <property type="term" value="F:DNA binding"/>
    <property type="evidence" value="ECO:0007669"/>
    <property type="project" value="TreeGrafter"/>
</dbReference>
<evidence type="ECO:0000256" key="1">
    <source>
        <dbReference type="ARBA" id="ARBA00022618"/>
    </source>
</evidence>
<dbReference type="GO" id="GO:0005634">
    <property type="term" value="C:nucleus"/>
    <property type="evidence" value="ECO:0007669"/>
    <property type="project" value="TreeGrafter"/>
</dbReference>
<sequence length="230" mass="26697">MQLKESKASGRIYELEKETERAETGKQSIELKLAKLNQERKNLSVEMNRMNPELLKLKDSINKRSSYIAELEKRINEIVDRIYKDSGPSAEQGAEVKAVTGQSAYEICKWKEDIREWKLKSDGCEQEAEEWKEKASNARTNISKLVRLTSSGLNGSLLQDKHKEKHDTEFKQKFDALVSEIERAARNLKALDRYESPRKKERAVSEEFDLARKDEKEVADKHNAVKQRRE</sequence>
<proteinExistence type="predicted"/>
<dbReference type="PANTHER" id="PTHR18937:SF12">
    <property type="entry name" value="STRUCTURAL MAINTENANCE OF CHROMOSOMES PROTEIN"/>
    <property type="match status" value="1"/>
</dbReference>
<keyword evidence="5" id="KW-0175">Coiled coil</keyword>
<name>A0A218WA75_PUNGR</name>
<evidence type="ECO:0000256" key="5">
    <source>
        <dbReference type="SAM" id="Coils"/>
    </source>
</evidence>
<keyword evidence="2" id="KW-0498">Mitosis</keyword>
<dbReference type="AlphaFoldDB" id="A0A218WA75"/>
<dbReference type="GO" id="GO:0051301">
    <property type="term" value="P:cell division"/>
    <property type="evidence" value="ECO:0007669"/>
    <property type="project" value="UniProtKB-KW"/>
</dbReference>